<dbReference type="Proteomes" id="UP000290261">
    <property type="component" value="Unassembled WGS sequence"/>
</dbReference>
<reference evidence="1 2" key="1">
    <citation type="submission" date="2014-04" db="EMBL/GenBank/DDBJ databases">
        <title>Whole genome of Muricauda olearia.</title>
        <authorList>
            <person name="Zhang X.-H."/>
            <person name="Tang K."/>
        </authorList>
    </citation>
    <scope>NUCLEOTIDE SEQUENCE [LARGE SCALE GENOMIC DNA]</scope>
    <source>
        <strain evidence="1 2">Th120</strain>
    </source>
</reference>
<evidence type="ECO:0000313" key="2">
    <source>
        <dbReference type="Proteomes" id="UP000290261"/>
    </source>
</evidence>
<evidence type="ECO:0000313" key="1">
    <source>
        <dbReference type="EMBL" id="RYC52414.1"/>
    </source>
</evidence>
<protein>
    <recommendedName>
        <fullName evidence="3">MmcQ/YjbR family DNA-binding protein</fullName>
    </recommendedName>
</protein>
<dbReference type="EMBL" id="JJMP01000003">
    <property type="protein sequence ID" value="RYC52414.1"/>
    <property type="molecule type" value="Genomic_DNA"/>
</dbReference>
<keyword evidence="2" id="KW-1185">Reference proteome</keyword>
<sequence length="105" mass="12480">MEFEKFSEIREKYCITYVEVTEGKMMSSPAMHYKKKVFAFFSKSHTMVFKLGKDFPIETLDITLLEFSPFKTKKPFRGWYEASFEDHGHWDALTELALNHIQQDI</sequence>
<comment type="caution">
    <text evidence="1">The sequence shown here is derived from an EMBL/GenBank/DDBJ whole genome shotgun (WGS) entry which is preliminary data.</text>
</comment>
<organism evidence="1 2">
    <name type="scientific">Flagellimonas olearia</name>
    <dbReference type="NCBI Taxonomy" id="552546"/>
    <lineage>
        <taxon>Bacteria</taxon>
        <taxon>Pseudomonadati</taxon>
        <taxon>Bacteroidota</taxon>
        <taxon>Flavobacteriia</taxon>
        <taxon>Flavobacteriales</taxon>
        <taxon>Flavobacteriaceae</taxon>
        <taxon>Flagellimonas</taxon>
    </lineage>
</organism>
<evidence type="ECO:0008006" key="3">
    <source>
        <dbReference type="Google" id="ProtNLM"/>
    </source>
</evidence>
<dbReference type="RefSeq" id="WP_129653932.1">
    <property type="nucleotide sequence ID" value="NZ_ML142908.1"/>
</dbReference>
<dbReference type="AlphaFoldDB" id="A0A444VNL0"/>
<name>A0A444VNL0_9FLAO</name>
<accession>A0A444VNL0</accession>
<gene>
    <name evidence="1" type="ORF">DN53_11095</name>
</gene>
<proteinExistence type="predicted"/>